<gene>
    <name evidence="1" type="ORF">KY290_010206</name>
</gene>
<evidence type="ECO:0000313" key="2">
    <source>
        <dbReference type="Proteomes" id="UP000826656"/>
    </source>
</evidence>
<accession>A0ABQ7VZA4</accession>
<reference evidence="1 2" key="1">
    <citation type="journal article" date="2021" name="bioRxiv">
        <title>Chromosome-scale and haplotype-resolved genome assembly of a tetraploid potato cultivar.</title>
        <authorList>
            <person name="Sun H."/>
            <person name="Jiao W.-B."/>
            <person name="Krause K."/>
            <person name="Campoy J.A."/>
            <person name="Goel M."/>
            <person name="Folz-Donahue K."/>
            <person name="Kukat C."/>
            <person name="Huettel B."/>
            <person name="Schneeberger K."/>
        </authorList>
    </citation>
    <scope>NUCLEOTIDE SEQUENCE [LARGE SCALE GENOMIC DNA]</scope>
    <source>
        <strain evidence="1">SolTubOtavaFocal</strain>
        <tissue evidence="1">Leaves</tissue>
    </source>
</reference>
<comment type="caution">
    <text evidence="1">The sequence shown here is derived from an EMBL/GenBank/DDBJ whole genome shotgun (WGS) entry which is preliminary data.</text>
</comment>
<dbReference type="EMBL" id="JAIVGD010000005">
    <property type="protein sequence ID" value="KAH0773069.1"/>
    <property type="molecule type" value="Genomic_DNA"/>
</dbReference>
<evidence type="ECO:0000313" key="1">
    <source>
        <dbReference type="EMBL" id="KAH0773069.1"/>
    </source>
</evidence>
<dbReference type="Proteomes" id="UP000826656">
    <property type="component" value="Unassembled WGS sequence"/>
</dbReference>
<sequence length="102" mass="11478">MASWKTKFLNLAGRTTLAKAVLDSIPTHVMQLHKLPSTVMNRIDKIQRNFIWGTTNVKRKLHLISWEVVTEDKEAGGLGLQKSKTKNDIDISPNCLHCGIPE</sequence>
<dbReference type="PANTHER" id="PTHR33116:SF78">
    <property type="entry name" value="OS12G0587133 PROTEIN"/>
    <property type="match status" value="1"/>
</dbReference>
<protein>
    <submittedName>
        <fullName evidence="1">Uncharacterized protein</fullName>
    </submittedName>
</protein>
<dbReference type="PANTHER" id="PTHR33116">
    <property type="entry name" value="REVERSE TRANSCRIPTASE ZINC-BINDING DOMAIN-CONTAINING PROTEIN-RELATED-RELATED"/>
    <property type="match status" value="1"/>
</dbReference>
<proteinExistence type="predicted"/>
<name>A0ABQ7VZA4_SOLTU</name>
<organism evidence="1 2">
    <name type="scientific">Solanum tuberosum</name>
    <name type="common">Potato</name>
    <dbReference type="NCBI Taxonomy" id="4113"/>
    <lineage>
        <taxon>Eukaryota</taxon>
        <taxon>Viridiplantae</taxon>
        <taxon>Streptophyta</taxon>
        <taxon>Embryophyta</taxon>
        <taxon>Tracheophyta</taxon>
        <taxon>Spermatophyta</taxon>
        <taxon>Magnoliopsida</taxon>
        <taxon>eudicotyledons</taxon>
        <taxon>Gunneridae</taxon>
        <taxon>Pentapetalae</taxon>
        <taxon>asterids</taxon>
        <taxon>lamiids</taxon>
        <taxon>Solanales</taxon>
        <taxon>Solanaceae</taxon>
        <taxon>Solanoideae</taxon>
        <taxon>Solaneae</taxon>
        <taxon>Solanum</taxon>
    </lineage>
</organism>
<keyword evidence="2" id="KW-1185">Reference proteome</keyword>